<accession>A0A9Q8LH20</accession>
<evidence type="ECO:0000256" key="3">
    <source>
        <dbReference type="SAM" id="MobiDB-lite"/>
    </source>
</evidence>
<dbReference type="PANTHER" id="PTHR11360">
    <property type="entry name" value="MONOCARBOXYLATE TRANSPORTER"/>
    <property type="match status" value="1"/>
</dbReference>
<keyword evidence="4" id="KW-1133">Transmembrane helix</keyword>
<dbReference type="KEGG" id="ffu:CLAFUR5_04198"/>
<organism evidence="5 6">
    <name type="scientific">Passalora fulva</name>
    <name type="common">Tomato leaf mold</name>
    <name type="synonym">Cladosporium fulvum</name>
    <dbReference type="NCBI Taxonomy" id="5499"/>
    <lineage>
        <taxon>Eukaryota</taxon>
        <taxon>Fungi</taxon>
        <taxon>Dikarya</taxon>
        <taxon>Ascomycota</taxon>
        <taxon>Pezizomycotina</taxon>
        <taxon>Dothideomycetes</taxon>
        <taxon>Dothideomycetidae</taxon>
        <taxon>Mycosphaerellales</taxon>
        <taxon>Mycosphaerellaceae</taxon>
        <taxon>Fulvia</taxon>
    </lineage>
</organism>
<dbReference type="Gene3D" id="1.20.1250.20">
    <property type="entry name" value="MFS general substrate transporter like domains"/>
    <property type="match status" value="1"/>
</dbReference>
<feature type="transmembrane region" description="Helical" evidence="4">
    <location>
        <begin position="449"/>
        <end position="471"/>
    </location>
</feature>
<dbReference type="InterPro" id="IPR050327">
    <property type="entry name" value="Proton-linked_MCT"/>
</dbReference>
<dbReference type="EMBL" id="CP090166">
    <property type="protein sequence ID" value="UJO16493.1"/>
    <property type="molecule type" value="Genomic_DNA"/>
</dbReference>
<evidence type="ECO:0000256" key="1">
    <source>
        <dbReference type="ARBA" id="ARBA00004141"/>
    </source>
</evidence>
<keyword evidence="6" id="KW-1185">Reference proteome</keyword>
<comment type="subcellular location">
    <subcellularLocation>
        <location evidence="1">Membrane</location>
        <topology evidence="1">Multi-pass membrane protein</topology>
    </subcellularLocation>
</comment>
<dbReference type="InterPro" id="IPR011701">
    <property type="entry name" value="MFS"/>
</dbReference>
<evidence type="ECO:0000256" key="4">
    <source>
        <dbReference type="SAM" id="Phobius"/>
    </source>
</evidence>
<dbReference type="OMA" id="MGVRQPN"/>
<reference evidence="5" key="1">
    <citation type="submission" date="2021-12" db="EMBL/GenBank/DDBJ databases">
        <authorList>
            <person name="Zaccaron A."/>
            <person name="Stergiopoulos I."/>
        </authorList>
    </citation>
    <scope>NUCLEOTIDE SEQUENCE</scope>
    <source>
        <strain evidence="5">Race5_Kim</strain>
    </source>
</reference>
<dbReference type="GO" id="GO:0016020">
    <property type="term" value="C:membrane"/>
    <property type="evidence" value="ECO:0007669"/>
    <property type="project" value="UniProtKB-SubCell"/>
</dbReference>
<feature type="transmembrane region" description="Helical" evidence="4">
    <location>
        <begin position="218"/>
        <end position="238"/>
    </location>
</feature>
<reference evidence="5" key="2">
    <citation type="journal article" date="2022" name="Microb. Genom.">
        <title>A chromosome-scale genome assembly of the tomato pathogen Cladosporium fulvum reveals a compartmentalized genome architecture and the presence of a dispensable chromosome.</title>
        <authorList>
            <person name="Zaccaron A.Z."/>
            <person name="Chen L.H."/>
            <person name="Samaras A."/>
            <person name="Stergiopoulos I."/>
        </authorList>
    </citation>
    <scope>NUCLEOTIDE SEQUENCE</scope>
    <source>
        <strain evidence="5">Race5_Kim</strain>
    </source>
</reference>
<dbReference type="SUPFAM" id="SSF103473">
    <property type="entry name" value="MFS general substrate transporter"/>
    <property type="match status" value="1"/>
</dbReference>
<feature type="transmembrane region" description="Helical" evidence="4">
    <location>
        <begin position="93"/>
        <end position="111"/>
    </location>
</feature>
<feature type="transmembrane region" description="Helical" evidence="4">
    <location>
        <begin position="131"/>
        <end position="149"/>
    </location>
</feature>
<keyword evidence="4" id="KW-0472">Membrane</keyword>
<protein>
    <submittedName>
        <fullName evidence="5">MFS-type transporter</fullName>
    </submittedName>
</protein>
<feature type="region of interest" description="Disordered" evidence="3">
    <location>
        <begin position="1"/>
        <end position="35"/>
    </location>
</feature>
<dbReference type="AlphaFoldDB" id="A0A9Q8LH20"/>
<dbReference type="InterPro" id="IPR036259">
    <property type="entry name" value="MFS_trans_sf"/>
</dbReference>
<dbReference type="GO" id="GO:0022857">
    <property type="term" value="F:transmembrane transporter activity"/>
    <property type="evidence" value="ECO:0007669"/>
    <property type="project" value="InterPro"/>
</dbReference>
<evidence type="ECO:0000313" key="6">
    <source>
        <dbReference type="Proteomes" id="UP000756132"/>
    </source>
</evidence>
<dbReference type="Pfam" id="PF07690">
    <property type="entry name" value="MFS_1"/>
    <property type="match status" value="1"/>
</dbReference>
<evidence type="ECO:0000313" key="5">
    <source>
        <dbReference type="EMBL" id="UJO16493.1"/>
    </source>
</evidence>
<feature type="transmembrane region" description="Helical" evidence="4">
    <location>
        <begin position="156"/>
        <end position="177"/>
    </location>
</feature>
<dbReference type="Proteomes" id="UP000756132">
    <property type="component" value="Chromosome 4"/>
</dbReference>
<dbReference type="RefSeq" id="XP_047760859.1">
    <property type="nucleotide sequence ID" value="XM_047903346.1"/>
</dbReference>
<feature type="transmembrane region" description="Helical" evidence="4">
    <location>
        <begin position="250"/>
        <end position="270"/>
    </location>
</feature>
<feature type="transmembrane region" description="Helical" evidence="4">
    <location>
        <begin position="183"/>
        <end position="206"/>
    </location>
</feature>
<dbReference type="GeneID" id="71984076"/>
<gene>
    <name evidence="5" type="ORF">CLAFUR5_04198</name>
</gene>
<keyword evidence="4" id="KW-0812">Transmembrane</keyword>
<feature type="transmembrane region" description="Helical" evidence="4">
    <location>
        <begin position="420"/>
        <end position="443"/>
    </location>
</feature>
<feature type="transmembrane region" description="Helical" evidence="4">
    <location>
        <begin position="317"/>
        <end position="336"/>
    </location>
</feature>
<sequence>MFEAVEELGSAGYSEKQPKRHSAGSGASASRHDLDVNEQGTTLREKHDGSGPLHNPSLDLKRTASNVLSKVASRITARSIVSPPPPPDGGVKAWTQVAMCWLVVLITWGWVNSYGVFQSYYSIELNASASTISWIGSVQNFLTFFIGAFSGRLLDAGLYIPTLIVGGTIQVLGIFFMSLSTTYWQLMLTQGIMTGIGGGIFFTPSMGLIGTYFDKKRAIAVGIATTGNSAGGMIYPVFVQQLLPKLGFAWAVRVLGFFNLGLLCIIGAFMRPMLPPRKTGSMIDFSGYKEPPYALFVTAVFFVMWPIYYTFYYLSSFANEVIGISFANALTITIILNGAGMPFRVIPPFFADRYGQLNVAIPTLTILAIVAFCWIAVASTTGIYVYVVFYGAASGAFQCLFPSTIASLTTDMSKFGTRLGMGFGTISFAALTGPSLGGAIMAAMDGRYLGAQLWAALATTLCTVLVVTTRVSKVGWKMKVKV</sequence>
<name>A0A9Q8LH20_PASFU</name>
<feature type="transmembrane region" description="Helical" evidence="4">
    <location>
        <begin position="357"/>
        <end position="377"/>
    </location>
</feature>
<dbReference type="OrthoDB" id="6499973at2759"/>
<comment type="similarity">
    <text evidence="2">Belongs to the major facilitator superfamily. Monocarboxylate porter (TC 2.A.1.13) family.</text>
</comment>
<evidence type="ECO:0000256" key="2">
    <source>
        <dbReference type="ARBA" id="ARBA00006727"/>
    </source>
</evidence>
<dbReference type="PANTHER" id="PTHR11360:SF130">
    <property type="entry name" value="MAJOR FACILITATOR SUPERFAMILY (MFS) PROFILE DOMAIN-CONTAINING PROTEIN-RELATED"/>
    <property type="match status" value="1"/>
</dbReference>
<feature type="transmembrane region" description="Helical" evidence="4">
    <location>
        <begin position="383"/>
        <end position="408"/>
    </location>
</feature>
<feature type="transmembrane region" description="Helical" evidence="4">
    <location>
        <begin position="291"/>
        <end position="311"/>
    </location>
</feature>
<proteinExistence type="inferred from homology"/>